<dbReference type="InterPro" id="IPR005467">
    <property type="entry name" value="His_kinase_dom"/>
</dbReference>
<name>A0A368NPN5_AGRVI</name>
<keyword evidence="6" id="KW-0808">Transferase</keyword>
<dbReference type="GeneID" id="60683584"/>
<gene>
    <name evidence="18" type="ORF">DXT89_07170</name>
</gene>
<protein>
    <recommendedName>
        <fullName evidence="3">Chemotaxis protein CheA</fullName>
        <ecNumber evidence="2">2.7.13.3</ecNumber>
    </recommendedName>
</protein>
<feature type="region of interest" description="Disordered" evidence="13">
    <location>
        <begin position="264"/>
        <end position="297"/>
    </location>
</feature>
<dbReference type="SMART" id="SM00260">
    <property type="entry name" value="CheW"/>
    <property type="match status" value="1"/>
</dbReference>
<dbReference type="PROSITE" id="PS50851">
    <property type="entry name" value="CHEW"/>
    <property type="match status" value="1"/>
</dbReference>
<keyword evidence="7" id="KW-0547">Nucleotide-binding</keyword>
<dbReference type="EMBL" id="QUSG01000003">
    <property type="protein sequence ID" value="KAA3529515.1"/>
    <property type="molecule type" value="Genomic_DNA"/>
</dbReference>
<dbReference type="SMART" id="SM00073">
    <property type="entry name" value="HPT"/>
    <property type="match status" value="1"/>
</dbReference>
<dbReference type="InterPro" id="IPR037006">
    <property type="entry name" value="CheA-like_homodim_sf"/>
</dbReference>
<evidence type="ECO:0000259" key="15">
    <source>
        <dbReference type="PROSITE" id="PS50851"/>
    </source>
</evidence>
<keyword evidence="9" id="KW-0067">ATP-binding</keyword>
<comment type="catalytic activity">
    <reaction evidence="1">
        <text>ATP + protein L-histidine = ADP + protein N-phospho-L-histidine.</text>
        <dbReference type="EC" id="2.7.13.3"/>
    </reaction>
</comment>
<evidence type="ECO:0000256" key="1">
    <source>
        <dbReference type="ARBA" id="ARBA00000085"/>
    </source>
</evidence>
<dbReference type="SMART" id="SM00387">
    <property type="entry name" value="HATPase_c"/>
    <property type="match status" value="1"/>
</dbReference>
<dbReference type="InterPro" id="IPR036641">
    <property type="entry name" value="HPT_dom_sf"/>
</dbReference>
<reference evidence="18 19" key="1">
    <citation type="submission" date="2018-08" db="EMBL/GenBank/DDBJ databases">
        <title>Genome sequencing of Agrobacterium vitis strain ICMP 10754.</title>
        <authorList>
            <person name="Visnovsky S.B."/>
            <person name="Pitman A.R."/>
        </authorList>
    </citation>
    <scope>NUCLEOTIDE SEQUENCE [LARGE SCALE GENOMIC DNA]</scope>
    <source>
        <strain evidence="18 19">ICMP 10754</strain>
    </source>
</reference>
<dbReference type="Pfam" id="PF01627">
    <property type="entry name" value="Hpt"/>
    <property type="match status" value="1"/>
</dbReference>
<dbReference type="Pfam" id="PF02895">
    <property type="entry name" value="H-kinase_dim"/>
    <property type="match status" value="1"/>
</dbReference>
<dbReference type="Proteomes" id="UP000436911">
    <property type="component" value="Unassembled WGS sequence"/>
</dbReference>
<evidence type="ECO:0000313" key="19">
    <source>
        <dbReference type="Proteomes" id="UP000436911"/>
    </source>
</evidence>
<comment type="function">
    <text evidence="11">Involved in the transmission of sensory signals from the chemoreceptors to the flagellar motors. CheA is autophosphorylated; it can transfer its phosphate group to either CheB or CheY.</text>
</comment>
<keyword evidence="8" id="KW-0418">Kinase</keyword>
<evidence type="ECO:0000256" key="9">
    <source>
        <dbReference type="ARBA" id="ARBA00022840"/>
    </source>
</evidence>
<dbReference type="PRINTS" id="PR00344">
    <property type="entry name" value="BCTRLSENSOR"/>
</dbReference>
<dbReference type="GO" id="GO:0006935">
    <property type="term" value="P:chemotaxis"/>
    <property type="evidence" value="ECO:0007669"/>
    <property type="project" value="UniProtKB-KW"/>
</dbReference>
<dbReference type="PROSITE" id="PS50894">
    <property type="entry name" value="HPT"/>
    <property type="match status" value="1"/>
</dbReference>
<dbReference type="InterPro" id="IPR004358">
    <property type="entry name" value="Sig_transdc_His_kin-like_C"/>
</dbReference>
<keyword evidence="4" id="KW-0145">Chemotaxis</keyword>
<evidence type="ECO:0000259" key="17">
    <source>
        <dbReference type="PROSITE" id="PS51061"/>
    </source>
</evidence>
<dbReference type="InterPro" id="IPR036097">
    <property type="entry name" value="HisK_dim/P_sf"/>
</dbReference>
<dbReference type="PANTHER" id="PTHR43395">
    <property type="entry name" value="SENSOR HISTIDINE KINASE CHEA"/>
    <property type="match status" value="1"/>
</dbReference>
<evidence type="ECO:0000256" key="8">
    <source>
        <dbReference type="ARBA" id="ARBA00022777"/>
    </source>
</evidence>
<dbReference type="Gene3D" id="1.20.120.160">
    <property type="entry name" value="HPT domain"/>
    <property type="match status" value="1"/>
</dbReference>
<dbReference type="InterPro" id="IPR001374">
    <property type="entry name" value="R3H_dom"/>
</dbReference>
<proteinExistence type="predicted"/>
<dbReference type="Pfam" id="PF01584">
    <property type="entry name" value="CheW"/>
    <property type="match status" value="1"/>
</dbReference>
<evidence type="ECO:0000256" key="6">
    <source>
        <dbReference type="ARBA" id="ARBA00022679"/>
    </source>
</evidence>
<dbReference type="SMART" id="SM01231">
    <property type="entry name" value="H-kinase_dim"/>
    <property type="match status" value="1"/>
</dbReference>
<feature type="domain" description="HPt" evidence="16">
    <location>
        <begin position="1"/>
        <end position="103"/>
    </location>
</feature>
<evidence type="ECO:0000256" key="3">
    <source>
        <dbReference type="ARBA" id="ARBA00021495"/>
    </source>
</evidence>
<dbReference type="SUPFAM" id="SSF47384">
    <property type="entry name" value="Homodimeric domain of signal transducing histidine kinase"/>
    <property type="match status" value="1"/>
</dbReference>
<dbReference type="InterPro" id="IPR036890">
    <property type="entry name" value="HATPase_C_sf"/>
</dbReference>
<evidence type="ECO:0000256" key="5">
    <source>
        <dbReference type="ARBA" id="ARBA00022553"/>
    </source>
</evidence>
<evidence type="ECO:0000313" key="18">
    <source>
        <dbReference type="EMBL" id="KAA3529515.1"/>
    </source>
</evidence>
<dbReference type="Pfam" id="PF02518">
    <property type="entry name" value="HATPase_c"/>
    <property type="match status" value="1"/>
</dbReference>
<organism evidence="18 19">
    <name type="scientific">Agrobacterium vitis</name>
    <name type="common">Rhizobium vitis</name>
    <dbReference type="NCBI Taxonomy" id="373"/>
    <lineage>
        <taxon>Bacteria</taxon>
        <taxon>Pseudomonadati</taxon>
        <taxon>Pseudomonadota</taxon>
        <taxon>Alphaproteobacteria</taxon>
        <taxon>Hyphomicrobiales</taxon>
        <taxon>Rhizobiaceae</taxon>
        <taxon>Rhizobium/Agrobacterium group</taxon>
        <taxon>Agrobacterium</taxon>
    </lineage>
</organism>
<dbReference type="FunFam" id="3.30.565.10:FF:000016">
    <property type="entry name" value="Chemotaxis protein CheA, putative"/>
    <property type="match status" value="1"/>
</dbReference>
<feature type="modified residue" description="Phosphohistidine" evidence="12">
    <location>
        <position position="46"/>
    </location>
</feature>
<dbReference type="SUPFAM" id="SSF47226">
    <property type="entry name" value="Histidine-containing phosphotransfer domain, HPT domain"/>
    <property type="match status" value="1"/>
</dbReference>
<dbReference type="PROSITE" id="PS51061">
    <property type="entry name" value="R3H"/>
    <property type="match status" value="1"/>
</dbReference>
<evidence type="ECO:0000256" key="12">
    <source>
        <dbReference type="PROSITE-ProRule" id="PRU00110"/>
    </source>
</evidence>
<feature type="domain" description="CheW-like" evidence="15">
    <location>
        <begin position="544"/>
        <end position="676"/>
    </location>
</feature>
<accession>A0A368NPN5</accession>
<evidence type="ECO:0000259" key="16">
    <source>
        <dbReference type="PROSITE" id="PS50894"/>
    </source>
</evidence>
<dbReference type="Gene3D" id="2.30.30.40">
    <property type="entry name" value="SH3 Domains"/>
    <property type="match status" value="1"/>
</dbReference>
<dbReference type="RefSeq" id="WP_060718779.1">
    <property type="nucleotide sequence ID" value="NZ_CP055265.1"/>
</dbReference>
<dbReference type="PANTHER" id="PTHR43395:SF10">
    <property type="entry name" value="CHEMOTAXIS PROTEIN CHEA"/>
    <property type="match status" value="1"/>
</dbReference>
<dbReference type="InterPro" id="IPR036061">
    <property type="entry name" value="CheW-like_dom_sf"/>
</dbReference>
<dbReference type="OrthoDB" id="9803176at2"/>
<dbReference type="InterPro" id="IPR003594">
    <property type="entry name" value="HATPase_dom"/>
</dbReference>
<dbReference type="InterPro" id="IPR002545">
    <property type="entry name" value="CheW-lke_dom"/>
</dbReference>
<comment type="caution">
    <text evidence="18">The sequence shown here is derived from an EMBL/GenBank/DDBJ whole genome shotgun (WGS) entry which is preliminary data.</text>
</comment>
<dbReference type="GO" id="GO:0005737">
    <property type="term" value="C:cytoplasm"/>
    <property type="evidence" value="ECO:0007669"/>
    <property type="project" value="InterPro"/>
</dbReference>
<evidence type="ECO:0000256" key="11">
    <source>
        <dbReference type="ARBA" id="ARBA00035100"/>
    </source>
</evidence>
<dbReference type="InterPro" id="IPR008207">
    <property type="entry name" value="Sig_transdc_His_kin_Hpt_dom"/>
</dbReference>
<dbReference type="Gene3D" id="3.30.565.10">
    <property type="entry name" value="Histidine kinase-like ATPase, C-terminal domain"/>
    <property type="match status" value="1"/>
</dbReference>
<dbReference type="SUPFAM" id="SSF55874">
    <property type="entry name" value="ATPase domain of HSP90 chaperone/DNA topoisomerase II/histidine kinase"/>
    <property type="match status" value="1"/>
</dbReference>
<evidence type="ECO:0000256" key="2">
    <source>
        <dbReference type="ARBA" id="ARBA00012438"/>
    </source>
</evidence>
<feature type="domain" description="Histidine kinase" evidence="14">
    <location>
        <begin position="294"/>
        <end position="542"/>
    </location>
</feature>
<dbReference type="GO" id="GO:0003676">
    <property type="term" value="F:nucleic acid binding"/>
    <property type="evidence" value="ECO:0007669"/>
    <property type="project" value="UniProtKB-UniRule"/>
</dbReference>
<dbReference type="GO" id="GO:0000155">
    <property type="term" value="F:phosphorelay sensor kinase activity"/>
    <property type="evidence" value="ECO:0007669"/>
    <property type="project" value="InterPro"/>
</dbReference>
<keyword evidence="10" id="KW-0902">Two-component regulatory system</keyword>
<dbReference type="Gene3D" id="1.10.287.560">
    <property type="entry name" value="Histidine kinase CheA-like, homodimeric domain"/>
    <property type="match status" value="1"/>
</dbReference>
<evidence type="ECO:0000256" key="10">
    <source>
        <dbReference type="ARBA" id="ARBA00023012"/>
    </source>
</evidence>
<dbReference type="InterPro" id="IPR051315">
    <property type="entry name" value="Bact_Chemotaxis_CheA"/>
</dbReference>
<dbReference type="GO" id="GO:0005524">
    <property type="term" value="F:ATP binding"/>
    <property type="evidence" value="ECO:0007669"/>
    <property type="project" value="UniProtKB-KW"/>
</dbReference>
<sequence>MTNLDPIQVFRTEAAELFEQIESGLLDLLHDLSNQDQIDSVFRGLHTLKGSGAMFGFEALAAFTHHCETAFDRVRKGEVPATAELVAAVLDAQDHMKALVATPNGDHEAAGERLLAKLQDAVGDHGGNAHAVPAAKPGNGGAAKSQSAARSATTTWRMKFRLPANSMVNGTNPLGLLNELRDLGKCTVKADLSAIPGLEEISPADLYIGWSVELVTEKPKSDIEDVFIFVMDDMDLELAEDATAVSSETIAADDPVEQAVAAPVTPDNKQAPSQVQAATPAATQTGSNDAKHGRAAENVRVPAERLDELMDRVGELVIAQSRLSQLANTSADIMLRSVSEDVERLSGELRDTMMVLRMVPVGSLFTRFRRLVHDLARETGKVIELETEGETTEVDKTVIERLADPLVHLVRNSIDHGLEPPEERLAAGKNKAGKVVLSAHQSGGEVIITIKDDGRGINRDRVRAKAESSGLIQPGQQLMDQELLQLIFQPGFSTAQTITNLSGRGVGMDVVKKTVEALRGVIDIRSENGKGSEVSLRIPLTLAIIDGLLVRVGTGCYVIPLSAVEECLELSIEDDLRSRGRSFISLRDSLVPFLRLRDLFRTGTQPDPFQKVVVISTGDERVGLVVDQIIGDHQTVIKSMSKLHHDVVTFSGATILGDGSVALILDVTHLVNAGQQQEAQLRVAG</sequence>
<dbReference type="CDD" id="cd00731">
    <property type="entry name" value="CheA_reg"/>
    <property type="match status" value="1"/>
</dbReference>
<evidence type="ECO:0000256" key="13">
    <source>
        <dbReference type="SAM" id="MobiDB-lite"/>
    </source>
</evidence>
<dbReference type="PROSITE" id="PS50109">
    <property type="entry name" value="HIS_KIN"/>
    <property type="match status" value="1"/>
</dbReference>
<feature type="compositionally biased region" description="Low complexity" evidence="13">
    <location>
        <begin position="270"/>
        <end position="285"/>
    </location>
</feature>
<keyword evidence="5 12" id="KW-0597">Phosphoprotein</keyword>
<evidence type="ECO:0000256" key="7">
    <source>
        <dbReference type="ARBA" id="ARBA00022741"/>
    </source>
</evidence>
<dbReference type="SUPFAM" id="SSF50341">
    <property type="entry name" value="CheW-like"/>
    <property type="match status" value="1"/>
</dbReference>
<dbReference type="CDD" id="cd00088">
    <property type="entry name" value="HPT"/>
    <property type="match status" value="1"/>
</dbReference>
<dbReference type="AlphaFoldDB" id="A0A368NPN5"/>
<dbReference type="EC" id="2.7.13.3" evidence="2"/>
<feature type="domain" description="R3H" evidence="17">
    <location>
        <begin position="332"/>
        <end position="402"/>
    </location>
</feature>
<dbReference type="InterPro" id="IPR004105">
    <property type="entry name" value="CheA-like_dim"/>
</dbReference>
<evidence type="ECO:0000256" key="4">
    <source>
        <dbReference type="ARBA" id="ARBA00022500"/>
    </source>
</evidence>
<evidence type="ECO:0000259" key="14">
    <source>
        <dbReference type="PROSITE" id="PS50109"/>
    </source>
</evidence>